<gene>
    <name evidence="2" type="ORF">Zmor_020239</name>
</gene>
<keyword evidence="3" id="KW-1185">Reference proteome</keyword>
<name>A0AA38I7G5_9CUCU</name>
<feature type="compositionally biased region" description="Low complexity" evidence="1">
    <location>
        <begin position="136"/>
        <end position="172"/>
    </location>
</feature>
<accession>A0AA38I7G5</accession>
<feature type="compositionally biased region" description="Polar residues" evidence="1">
    <location>
        <begin position="111"/>
        <end position="135"/>
    </location>
</feature>
<feature type="region of interest" description="Disordered" evidence="1">
    <location>
        <begin position="208"/>
        <end position="228"/>
    </location>
</feature>
<evidence type="ECO:0000313" key="2">
    <source>
        <dbReference type="EMBL" id="KAJ3648434.1"/>
    </source>
</evidence>
<protein>
    <submittedName>
        <fullName evidence="2">Uncharacterized protein</fullName>
    </submittedName>
</protein>
<comment type="caution">
    <text evidence="2">The sequence shown here is derived from an EMBL/GenBank/DDBJ whole genome shotgun (WGS) entry which is preliminary data.</text>
</comment>
<dbReference type="AlphaFoldDB" id="A0AA38I7G5"/>
<proteinExistence type="predicted"/>
<feature type="region of interest" description="Disordered" evidence="1">
    <location>
        <begin position="1"/>
        <end position="192"/>
    </location>
</feature>
<feature type="compositionally biased region" description="Polar residues" evidence="1">
    <location>
        <begin position="58"/>
        <end position="101"/>
    </location>
</feature>
<sequence length="440" mass="48814">MSPDKEVSSTTSDSPKYCSPQPPIRTCSSSPLDLRLTPRESPSSPLDLRTSVKWRFPLTSNSSRESPSTTCLGDSQLTINQQSSHDSPPYESQESIASSPQKYPPDGAKPSTPSNYTGSSTYRSSLKQYSFSSTERSSNCSPDIDSSPSIYYSTSSSNNSLSSRTCSLSSLSRRTTPQNSPPRGRYIPLSPVYASPYRRTNFRREYSPLSSKYSSPSSPQCTPTASPKCCSLSPEYKSTNLDYSPDSPTYHPSPPKYKPAAFDYSLASPQSPTYSNSSLDYSPLSPNYVHVSSMSLNDNKSQSPTFIDSPSSPTYTLSSLSYCPFSPQYSSPEYSPTSLKYYRSCDSLNNNVFKSPSSPRYRCQSPTCPYSQTYSPEYSPPIVKYINKTNTLKKYRSTSPTYYPLSPEYSPRRYTPKFNGRSIPDDDIPCVCCSPSPPRY</sequence>
<dbReference type="EMBL" id="JALNTZ010000006">
    <property type="protein sequence ID" value="KAJ3648434.1"/>
    <property type="molecule type" value="Genomic_DNA"/>
</dbReference>
<feature type="compositionally biased region" description="Low complexity" evidence="1">
    <location>
        <begin position="208"/>
        <end position="219"/>
    </location>
</feature>
<evidence type="ECO:0000256" key="1">
    <source>
        <dbReference type="SAM" id="MobiDB-lite"/>
    </source>
</evidence>
<evidence type="ECO:0000313" key="3">
    <source>
        <dbReference type="Proteomes" id="UP001168821"/>
    </source>
</evidence>
<organism evidence="2 3">
    <name type="scientific">Zophobas morio</name>
    <dbReference type="NCBI Taxonomy" id="2755281"/>
    <lineage>
        <taxon>Eukaryota</taxon>
        <taxon>Metazoa</taxon>
        <taxon>Ecdysozoa</taxon>
        <taxon>Arthropoda</taxon>
        <taxon>Hexapoda</taxon>
        <taxon>Insecta</taxon>
        <taxon>Pterygota</taxon>
        <taxon>Neoptera</taxon>
        <taxon>Endopterygota</taxon>
        <taxon>Coleoptera</taxon>
        <taxon>Polyphaga</taxon>
        <taxon>Cucujiformia</taxon>
        <taxon>Tenebrionidae</taxon>
        <taxon>Zophobas</taxon>
    </lineage>
</organism>
<reference evidence="2" key="1">
    <citation type="journal article" date="2023" name="G3 (Bethesda)">
        <title>Whole genome assemblies of Zophobas morio and Tenebrio molitor.</title>
        <authorList>
            <person name="Kaur S."/>
            <person name="Stinson S.A."/>
            <person name="diCenzo G.C."/>
        </authorList>
    </citation>
    <scope>NUCLEOTIDE SEQUENCE</scope>
    <source>
        <strain evidence="2">QUZm001</strain>
    </source>
</reference>
<dbReference type="Proteomes" id="UP001168821">
    <property type="component" value="Unassembled WGS sequence"/>
</dbReference>